<dbReference type="SUPFAM" id="SSF48452">
    <property type="entry name" value="TPR-like"/>
    <property type="match status" value="2"/>
</dbReference>
<dbReference type="InterPro" id="IPR036537">
    <property type="entry name" value="Adaptor_Cbl_N_dom_sf"/>
</dbReference>
<dbReference type="PANTHER" id="PTHR46082">
    <property type="entry name" value="ATP/GTP-BINDING PROTEIN-RELATED"/>
    <property type="match status" value="1"/>
</dbReference>
<evidence type="ECO:0000256" key="1">
    <source>
        <dbReference type="SAM" id="MobiDB-lite"/>
    </source>
</evidence>
<dbReference type="Gene3D" id="1.20.930.20">
    <property type="entry name" value="Adaptor protein Cbl, N-terminal domain"/>
    <property type="match status" value="1"/>
</dbReference>
<dbReference type="Gene3D" id="3.40.50.300">
    <property type="entry name" value="P-loop containing nucleotide triphosphate hydrolases"/>
    <property type="match status" value="1"/>
</dbReference>
<protein>
    <recommendedName>
        <fullName evidence="2">DUF7779 domain-containing protein</fullName>
    </recommendedName>
</protein>
<dbReference type="SUPFAM" id="SSF52540">
    <property type="entry name" value="P-loop containing nucleoside triphosphate hydrolases"/>
    <property type="match status" value="1"/>
</dbReference>
<dbReference type="Pfam" id="PF25000">
    <property type="entry name" value="DUF7779"/>
    <property type="match status" value="1"/>
</dbReference>
<feature type="region of interest" description="Disordered" evidence="1">
    <location>
        <begin position="1"/>
        <end position="31"/>
    </location>
</feature>
<dbReference type="CDD" id="cd21037">
    <property type="entry name" value="MLKL_NTD"/>
    <property type="match status" value="1"/>
</dbReference>
<dbReference type="AlphaFoldDB" id="A0AAD7HN63"/>
<keyword evidence="4" id="KW-1185">Reference proteome</keyword>
<dbReference type="Pfam" id="PF13424">
    <property type="entry name" value="TPR_12"/>
    <property type="match status" value="2"/>
</dbReference>
<proteinExistence type="predicted"/>
<feature type="domain" description="DUF7779" evidence="2">
    <location>
        <begin position="447"/>
        <end position="550"/>
    </location>
</feature>
<dbReference type="Proteomes" id="UP001215598">
    <property type="component" value="Unassembled WGS sequence"/>
</dbReference>
<dbReference type="InterPro" id="IPR011990">
    <property type="entry name" value="TPR-like_helical_dom_sf"/>
</dbReference>
<dbReference type="InterPro" id="IPR059179">
    <property type="entry name" value="MLKL-like_MCAfunc"/>
</dbReference>
<feature type="compositionally biased region" description="Low complexity" evidence="1">
    <location>
        <begin position="1"/>
        <end position="10"/>
    </location>
</feature>
<name>A0AAD7HN63_9AGAR</name>
<sequence length="850" mass="95074">MSFSSTSTSAPTPPQRKGVFRPFKATSSSSSRKSDGLALLIVAAEAATVAGEFAPFPYIKGACGTFVTLLKAVENVRRNQEDLKELCKKIKEIVDILHAQVSASGATIGARLKDVCEEFERFLQEMLVAVARMQAETEGLRGQIKGFIKSSSISAEIAGYEKRIQELILNINLITGIDMNFRTIRMESTLNAVHTMMSPAAVQVPQYTNNCPPASRIFQGREKILAKMQGYFAQDMEKQHIYVLHGLGGAGKTEIALKFIQESSCFTNIFFVDASTVETINTGFNNIAKLQSVGDLSNDAVKWLVTQHEDWLVFFDNADNPKLDLHKFLPRCNHGNIIITSRNPELRVYGSDSPVSGMEQEDAIALLLKSGAVQQITSSDEKRAADIVKVLWYLPLAIVQAGAFIAKFRVLDHYLDLYAQNHKRLLREKPSQSHSDYEWTVYTTWQMSFDQLSPAAAMLLQLCSFLHQEGISEDIFSRAADYDFPSFGPSETELQQPLEFLSQFQGLDGKWDAIAFLEVVTEITSFSLATFAPAEKMFSIHPLVHQWSRDILPDPEVKYCITHSIIGMSIRGIPKIYSQLASLKLLPHVDAIMQFKEFVGPDFSAAYGLLYSWARRHREAKALRISGLKRWRTLKSNNDLDTLYLIEGLGATYSKLGQLEEAEEIQVMVLGRRRTILGEDHLQTLNAMHNLAITYKNLGQPQTAKELELVVLEKRRDILGADHLDTVSALQTLAHTYRELGQFQKAEELEVVVVEKRRGILGVDHLDTLKAMHNLAVTYQELSQFEDAQGLQTEVMPKFRAILGDSHPRTILSICNLAKTYRALGKVAEAWELEALPPHKEGTSVSQAPE</sequence>
<evidence type="ECO:0000313" key="3">
    <source>
        <dbReference type="EMBL" id="KAJ7724550.1"/>
    </source>
</evidence>
<evidence type="ECO:0000313" key="4">
    <source>
        <dbReference type="Proteomes" id="UP001215598"/>
    </source>
</evidence>
<dbReference type="InterPro" id="IPR053137">
    <property type="entry name" value="NLR-like"/>
</dbReference>
<accession>A0AAD7HN63</accession>
<comment type="caution">
    <text evidence="3">The sequence shown here is derived from an EMBL/GenBank/DDBJ whole genome shotgun (WGS) entry which is preliminary data.</text>
</comment>
<dbReference type="InterPro" id="IPR056681">
    <property type="entry name" value="DUF7779"/>
</dbReference>
<organism evidence="3 4">
    <name type="scientific">Mycena metata</name>
    <dbReference type="NCBI Taxonomy" id="1033252"/>
    <lineage>
        <taxon>Eukaryota</taxon>
        <taxon>Fungi</taxon>
        <taxon>Dikarya</taxon>
        <taxon>Basidiomycota</taxon>
        <taxon>Agaricomycotina</taxon>
        <taxon>Agaricomycetes</taxon>
        <taxon>Agaricomycetidae</taxon>
        <taxon>Agaricales</taxon>
        <taxon>Marasmiineae</taxon>
        <taxon>Mycenaceae</taxon>
        <taxon>Mycena</taxon>
    </lineage>
</organism>
<dbReference type="InterPro" id="IPR027417">
    <property type="entry name" value="P-loop_NTPase"/>
</dbReference>
<reference evidence="3" key="1">
    <citation type="submission" date="2023-03" db="EMBL/GenBank/DDBJ databases">
        <title>Massive genome expansion in bonnet fungi (Mycena s.s.) driven by repeated elements and novel gene families across ecological guilds.</title>
        <authorList>
            <consortium name="Lawrence Berkeley National Laboratory"/>
            <person name="Harder C.B."/>
            <person name="Miyauchi S."/>
            <person name="Viragh M."/>
            <person name="Kuo A."/>
            <person name="Thoen E."/>
            <person name="Andreopoulos B."/>
            <person name="Lu D."/>
            <person name="Skrede I."/>
            <person name="Drula E."/>
            <person name="Henrissat B."/>
            <person name="Morin E."/>
            <person name="Kohler A."/>
            <person name="Barry K."/>
            <person name="LaButti K."/>
            <person name="Morin E."/>
            <person name="Salamov A."/>
            <person name="Lipzen A."/>
            <person name="Mereny Z."/>
            <person name="Hegedus B."/>
            <person name="Baldrian P."/>
            <person name="Stursova M."/>
            <person name="Weitz H."/>
            <person name="Taylor A."/>
            <person name="Grigoriev I.V."/>
            <person name="Nagy L.G."/>
            <person name="Martin F."/>
            <person name="Kauserud H."/>
        </authorList>
    </citation>
    <scope>NUCLEOTIDE SEQUENCE</scope>
    <source>
        <strain evidence="3">CBHHK182m</strain>
    </source>
</reference>
<dbReference type="EMBL" id="JARKIB010000201">
    <property type="protein sequence ID" value="KAJ7724550.1"/>
    <property type="molecule type" value="Genomic_DNA"/>
</dbReference>
<dbReference type="PANTHER" id="PTHR46082:SF11">
    <property type="entry name" value="AAA+ ATPASE DOMAIN-CONTAINING PROTEIN-RELATED"/>
    <property type="match status" value="1"/>
</dbReference>
<dbReference type="GO" id="GO:0043531">
    <property type="term" value="F:ADP binding"/>
    <property type="evidence" value="ECO:0007669"/>
    <property type="project" value="InterPro"/>
</dbReference>
<dbReference type="Gene3D" id="1.25.40.10">
    <property type="entry name" value="Tetratricopeptide repeat domain"/>
    <property type="match status" value="2"/>
</dbReference>
<evidence type="ECO:0000259" key="2">
    <source>
        <dbReference type="Pfam" id="PF25000"/>
    </source>
</evidence>
<gene>
    <name evidence="3" type="ORF">B0H16DRAFT_321056</name>
</gene>
<dbReference type="GO" id="GO:0007166">
    <property type="term" value="P:cell surface receptor signaling pathway"/>
    <property type="evidence" value="ECO:0007669"/>
    <property type="project" value="InterPro"/>
</dbReference>